<accession>A0A7I8JSU9</accession>
<keyword evidence="2" id="KW-1185">Reference proteome</keyword>
<dbReference type="EMBL" id="CACRZD030000018">
    <property type="protein sequence ID" value="CAA6673260.1"/>
    <property type="molecule type" value="Genomic_DNA"/>
</dbReference>
<gene>
    <name evidence="1" type="ORF">SI7747_18019677</name>
</gene>
<proteinExistence type="predicted"/>
<dbReference type="EMBL" id="LR743605">
    <property type="protein sequence ID" value="CAA2634252.1"/>
    <property type="molecule type" value="Genomic_DNA"/>
</dbReference>
<organism evidence="1">
    <name type="scientific">Spirodela intermedia</name>
    <name type="common">Intermediate duckweed</name>
    <dbReference type="NCBI Taxonomy" id="51605"/>
    <lineage>
        <taxon>Eukaryota</taxon>
        <taxon>Viridiplantae</taxon>
        <taxon>Streptophyta</taxon>
        <taxon>Embryophyta</taxon>
        <taxon>Tracheophyta</taxon>
        <taxon>Spermatophyta</taxon>
        <taxon>Magnoliopsida</taxon>
        <taxon>Liliopsida</taxon>
        <taxon>Araceae</taxon>
        <taxon>Lemnoideae</taxon>
        <taxon>Spirodela</taxon>
    </lineage>
</organism>
<evidence type="ECO:0000313" key="2">
    <source>
        <dbReference type="Proteomes" id="UP001189122"/>
    </source>
</evidence>
<protein>
    <submittedName>
        <fullName evidence="1">Uncharacterized protein</fullName>
    </submittedName>
</protein>
<name>A0A7I8JSU9_SPIIN</name>
<evidence type="ECO:0000313" key="1">
    <source>
        <dbReference type="EMBL" id="CAA2634252.1"/>
    </source>
</evidence>
<reference evidence="1 2" key="1">
    <citation type="submission" date="2019-12" db="EMBL/GenBank/DDBJ databases">
        <authorList>
            <person name="Scholz U."/>
            <person name="Mascher M."/>
            <person name="Fiebig A."/>
        </authorList>
    </citation>
    <scope>NUCLEOTIDE SEQUENCE</scope>
</reference>
<dbReference type="Proteomes" id="UP001189122">
    <property type="component" value="Unassembled WGS sequence"/>
</dbReference>
<dbReference type="AlphaFoldDB" id="A0A7I8JSU9"/>
<sequence>MEEAMSNIQIMIDNIKRPPGYDLGPRPSRIKAPKPKSFLGEWDAMLIKNFLGPRKKVFLNNLFLVGHGKTWWKFRTKDFLRPTMTG</sequence>